<dbReference type="SUPFAM" id="SSF51306">
    <property type="entry name" value="LexA/Signal peptidase"/>
    <property type="match status" value="1"/>
</dbReference>
<evidence type="ECO:0000256" key="3">
    <source>
        <dbReference type="ARBA" id="ARBA00022989"/>
    </source>
</evidence>
<dbReference type="Proteomes" id="UP000178794">
    <property type="component" value="Unassembled WGS sequence"/>
</dbReference>
<dbReference type="AlphaFoldDB" id="A0A1F6DDK6"/>
<evidence type="ECO:0000256" key="6">
    <source>
        <dbReference type="SAM" id="Phobius"/>
    </source>
</evidence>
<name>A0A1F6DDK6_9BACT</name>
<dbReference type="GO" id="GO:0006465">
    <property type="term" value="P:signal peptide processing"/>
    <property type="evidence" value="ECO:0007669"/>
    <property type="project" value="UniProtKB-UniRule"/>
</dbReference>
<keyword evidence="4 6" id="KW-0472">Membrane</keyword>
<evidence type="ECO:0000313" key="7">
    <source>
        <dbReference type="EMBL" id="OGG59476.1"/>
    </source>
</evidence>
<gene>
    <name evidence="7" type="ORF">A3C89_04235</name>
</gene>
<evidence type="ECO:0000256" key="5">
    <source>
        <dbReference type="NCBIfam" id="TIGR02228"/>
    </source>
</evidence>
<dbReference type="InterPro" id="IPR036286">
    <property type="entry name" value="LexA/Signal_pep-like_sf"/>
</dbReference>
<keyword evidence="3 6" id="KW-1133">Transmembrane helix</keyword>
<feature type="transmembrane region" description="Helical" evidence="6">
    <location>
        <begin position="131"/>
        <end position="156"/>
    </location>
</feature>
<dbReference type="EMBL" id="MFLF01000015">
    <property type="protein sequence ID" value="OGG59476.1"/>
    <property type="molecule type" value="Genomic_DNA"/>
</dbReference>
<evidence type="ECO:0000256" key="1">
    <source>
        <dbReference type="ARBA" id="ARBA00004370"/>
    </source>
</evidence>
<organism evidence="7 8">
    <name type="scientific">Candidatus Kaiserbacteria bacterium RIFCSPHIGHO2_02_FULL_50_50</name>
    <dbReference type="NCBI Taxonomy" id="1798492"/>
    <lineage>
        <taxon>Bacteria</taxon>
        <taxon>Candidatus Kaiseribacteriota</taxon>
    </lineage>
</organism>
<evidence type="ECO:0000256" key="4">
    <source>
        <dbReference type="ARBA" id="ARBA00023136"/>
    </source>
</evidence>
<dbReference type="PRINTS" id="PR00728">
    <property type="entry name" value="SIGNALPTASE"/>
</dbReference>
<evidence type="ECO:0000313" key="8">
    <source>
        <dbReference type="Proteomes" id="UP000178794"/>
    </source>
</evidence>
<dbReference type="InterPro" id="IPR001733">
    <property type="entry name" value="Peptidase_S26B"/>
</dbReference>
<dbReference type="CDD" id="cd06530">
    <property type="entry name" value="S26_SPase_I"/>
    <property type="match status" value="1"/>
</dbReference>
<dbReference type="GO" id="GO:0004252">
    <property type="term" value="F:serine-type endopeptidase activity"/>
    <property type="evidence" value="ECO:0007669"/>
    <property type="project" value="UniProtKB-UniRule"/>
</dbReference>
<accession>A0A1F6DDK6</accession>
<dbReference type="PANTHER" id="PTHR10806">
    <property type="entry name" value="SIGNAL PEPTIDASE COMPLEX CATALYTIC SUBUNIT SEC11"/>
    <property type="match status" value="1"/>
</dbReference>
<dbReference type="NCBIfam" id="TIGR02228">
    <property type="entry name" value="sigpep_I_arch"/>
    <property type="match status" value="1"/>
</dbReference>
<dbReference type="PANTHER" id="PTHR10806:SF6">
    <property type="entry name" value="SIGNAL PEPTIDASE COMPLEX CATALYTIC SUBUNIT SEC11"/>
    <property type="match status" value="1"/>
</dbReference>
<dbReference type="EC" id="3.4.21.89" evidence="5"/>
<dbReference type="STRING" id="1798492.A3C89_04235"/>
<dbReference type="GO" id="GO:0009003">
    <property type="term" value="F:signal peptidase activity"/>
    <property type="evidence" value="ECO:0007669"/>
    <property type="project" value="UniProtKB-EC"/>
</dbReference>
<reference evidence="7 8" key="1">
    <citation type="journal article" date="2016" name="Nat. Commun.">
        <title>Thousands of microbial genomes shed light on interconnected biogeochemical processes in an aquifer system.</title>
        <authorList>
            <person name="Anantharaman K."/>
            <person name="Brown C.T."/>
            <person name="Hug L.A."/>
            <person name="Sharon I."/>
            <person name="Castelle C.J."/>
            <person name="Probst A.J."/>
            <person name="Thomas B.C."/>
            <person name="Singh A."/>
            <person name="Wilkins M.J."/>
            <person name="Karaoz U."/>
            <person name="Brodie E.L."/>
            <person name="Williams K.H."/>
            <person name="Hubbard S.S."/>
            <person name="Banfield J.F."/>
        </authorList>
    </citation>
    <scope>NUCLEOTIDE SEQUENCE [LARGE SCALE GENOMIC DNA]</scope>
</reference>
<evidence type="ECO:0000256" key="2">
    <source>
        <dbReference type="ARBA" id="ARBA00022692"/>
    </source>
</evidence>
<dbReference type="GO" id="GO:0016020">
    <property type="term" value="C:membrane"/>
    <property type="evidence" value="ECO:0007669"/>
    <property type="project" value="UniProtKB-SubCell"/>
</dbReference>
<protein>
    <recommendedName>
        <fullName evidence="5">Signal peptidase I</fullName>
        <ecNumber evidence="5">3.4.21.89</ecNumber>
    </recommendedName>
</protein>
<comment type="caution">
    <text evidence="7">The sequence shown here is derived from an EMBL/GenBank/DDBJ whole genome shotgun (WGS) entry which is preliminary data.</text>
</comment>
<comment type="subcellular location">
    <subcellularLocation>
        <location evidence="1">Membrane</location>
    </subcellularLocation>
</comment>
<proteinExistence type="predicted"/>
<keyword evidence="2 6" id="KW-0812">Transmembrane</keyword>
<sequence length="169" mass="18435">MMKTIHTLIISALAFVGVLFVLSSLSIGGFTAKLVLSGSMEPTIPTGSVAFLLPRTEYAAGDVITFKTDAAAQHPTTHRIVLQNDDGSFVTRGDANDTDDFVTVSPQHIFGKVLFAIPYLGYLLDFAKQPLGFFLLVGIPVAYIVLDELAKIVAIIRRHREEKKNKETV</sequence>
<dbReference type="InterPro" id="IPR019533">
    <property type="entry name" value="Peptidase_S26"/>
</dbReference>